<name>A0ABP9FN49_9MICC</name>
<sequence>MGSNSELAAKVADYGHALTERITPLSKGSKLASSQASLSQLTGLVSVAAPRPIKYPAVVRDLDIPVGEAISFYGELMLRGIAACESRGKYTPLVLNDKRRAYEFVDSLGVRRPLSWAPLPLSRILLQENVVIKPTNGAGSKGCYLALGSECWRYIKNGGIFEGEASLRGHMKSLMNSNLNK</sequence>
<evidence type="ECO:0000313" key="1">
    <source>
        <dbReference type="EMBL" id="GAA4910142.1"/>
    </source>
</evidence>
<accession>A0ABP9FN49</accession>
<evidence type="ECO:0008006" key="3">
    <source>
        <dbReference type="Google" id="ProtNLM"/>
    </source>
</evidence>
<organism evidence="1 2">
    <name type="scientific">Nesterenkonia rhizosphaerae</name>
    <dbReference type="NCBI Taxonomy" id="1348272"/>
    <lineage>
        <taxon>Bacteria</taxon>
        <taxon>Bacillati</taxon>
        <taxon>Actinomycetota</taxon>
        <taxon>Actinomycetes</taxon>
        <taxon>Micrococcales</taxon>
        <taxon>Micrococcaceae</taxon>
        <taxon>Nesterenkonia</taxon>
    </lineage>
</organism>
<protein>
    <recommendedName>
        <fullName evidence="3">Alpha-L-glutamate ligase-related protein ATP-grasp domain-containing protein</fullName>
    </recommendedName>
</protein>
<proteinExistence type="predicted"/>
<evidence type="ECO:0000313" key="2">
    <source>
        <dbReference type="Proteomes" id="UP001500368"/>
    </source>
</evidence>
<comment type="caution">
    <text evidence="1">The sequence shown here is derived from an EMBL/GenBank/DDBJ whole genome shotgun (WGS) entry which is preliminary data.</text>
</comment>
<dbReference type="Proteomes" id="UP001500368">
    <property type="component" value="Unassembled WGS sequence"/>
</dbReference>
<reference evidence="2" key="1">
    <citation type="journal article" date="2019" name="Int. J. Syst. Evol. Microbiol.">
        <title>The Global Catalogue of Microorganisms (GCM) 10K type strain sequencing project: providing services to taxonomists for standard genome sequencing and annotation.</title>
        <authorList>
            <consortium name="The Broad Institute Genomics Platform"/>
            <consortium name="The Broad Institute Genome Sequencing Center for Infectious Disease"/>
            <person name="Wu L."/>
            <person name="Ma J."/>
        </authorList>
    </citation>
    <scope>NUCLEOTIDE SEQUENCE [LARGE SCALE GENOMIC DNA]</scope>
    <source>
        <strain evidence="2">JCM 19129</strain>
    </source>
</reference>
<gene>
    <name evidence="1" type="ORF">GCM10025790_00050</name>
</gene>
<keyword evidence="2" id="KW-1185">Reference proteome</keyword>
<dbReference type="EMBL" id="BAABLW010000001">
    <property type="protein sequence ID" value="GAA4910142.1"/>
    <property type="molecule type" value="Genomic_DNA"/>
</dbReference>